<evidence type="ECO:0000313" key="1">
    <source>
        <dbReference type="EMBL" id="QQG37262.1"/>
    </source>
</evidence>
<protein>
    <submittedName>
        <fullName evidence="1">Uncharacterized protein</fullName>
    </submittedName>
</protein>
<accession>A0A7T5R498</accession>
<dbReference type="EMBL" id="CP066681">
    <property type="protein sequence ID" value="QQG37262.1"/>
    <property type="molecule type" value="Genomic_DNA"/>
</dbReference>
<organism evidence="1 2">
    <name type="scientific">Micavibrio aeruginosavorus</name>
    <dbReference type="NCBI Taxonomy" id="349221"/>
    <lineage>
        <taxon>Bacteria</taxon>
        <taxon>Pseudomonadati</taxon>
        <taxon>Bdellovibrionota</taxon>
        <taxon>Bdellovibrionia</taxon>
        <taxon>Bdellovibrionales</taxon>
        <taxon>Pseudobdellovibrionaceae</taxon>
        <taxon>Micavibrio</taxon>
    </lineage>
</organism>
<proteinExistence type="predicted"/>
<evidence type="ECO:0000313" key="2">
    <source>
        <dbReference type="Proteomes" id="UP000595362"/>
    </source>
</evidence>
<dbReference type="Proteomes" id="UP000595362">
    <property type="component" value="Chromosome"/>
</dbReference>
<gene>
    <name evidence="1" type="ORF">HYS17_05740</name>
</gene>
<name>A0A7T5R498_9BACT</name>
<reference evidence="1 2" key="1">
    <citation type="submission" date="2020-07" db="EMBL/GenBank/DDBJ databases">
        <title>Huge and variable diversity of episymbiotic CPR bacteria and DPANN archaea in groundwater ecosystems.</title>
        <authorList>
            <person name="He C.Y."/>
            <person name="Keren R."/>
            <person name="Whittaker M."/>
            <person name="Farag I.F."/>
            <person name="Doudna J."/>
            <person name="Cate J.H.D."/>
            <person name="Banfield J.F."/>
        </authorList>
    </citation>
    <scope>NUCLEOTIDE SEQUENCE [LARGE SCALE GENOMIC DNA]</scope>
    <source>
        <strain evidence="1">NC_groundwater_70_Ag_B-0.1um_54_66</strain>
    </source>
</reference>
<sequence>MPLEAVPERLLKQDQGFHGPLGADALLLKEDDRIVLSVDFFFSDIPSWLEWDAGTKKLAIVQMGGAVAELALELPESHVIDFEKARRVYLITRKGQKRLESANDQKLVHSVNLIVRR</sequence>
<dbReference type="AlphaFoldDB" id="A0A7T5R498"/>